<evidence type="ECO:0000313" key="3">
    <source>
        <dbReference type="WBParaSite" id="nRc.2.0.1.t46602-RA"/>
    </source>
</evidence>
<dbReference type="WBParaSite" id="nRc.2.0.1.t46602-RA">
    <property type="protein sequence ID" value="nRc.2.0.1.t46602-RA"/>
    <property type="gene ID" value="nRc.2.0.1.g46602"/>
</dbReference>
<keyword evidence="2" id="KW-1185">Reference proteome</keyword>
<dbReference type="AlphaFoldDB" id="A0A915L716"/>
<dbReference type="Proteomes" id="UP000887565">
    <property type="component" value="Unplaced"/>
</dbReference>
<organism evidence="2 3">
    <name type="scientific">Romanomermis culicivorax</name>
    <name type="common">Nematode worm</name>
    <dbReference type="NCBI Taxonomy" id="13658"/>
    <lineage>
        <taxon>Eukaryota</taxon>
        <taxon>Metazoa</taxon>
        <taxon>Ecdysozoa</taxon>
        <taxon>Nematoda</taxon>
        <taxon>Enoplea</taxon>
        <taxon>Dorylaimia</taxon>
        <taxon>Mermithida</taxon>
        <taxon>Mermithoidea</taxon>
        <taxon>Mermithidae</taxon>
        <taxon>Romanomermis</taxon>
    </lineage>
</organism>
<proteinExistence type="predicted"/>
<name>A0A915L716_ROMCU</name>
<evidence type="ECO:0000313" key="2">
    <source>
        <dbReference type="Proteomes" id="UP000887565"/>
    </source>
</evidence>
<sequence>MVLISVGNFDFGAKIKFEYPASYLTSFKFEESLLITNVESMRGNATNYPISILLTDYFRYTNKLDSLTLIFENFVIGGLNASVIKYAPSIKTMWLEMNQKLDNEIAKNVFCSPKCDLTNHPEQRAKGRGAPLADSKPRKTFQGILQ</sequence>
<accession>A0A915L716</accession>
<protein>
    <submittedName>
        <fullName evidence="3">Uncharacterized protein</fullName>
    </submittedName>
</protein>
<feature type="region of interest" description="Disordered" evidence="1">
    <location>
        <begin position="121"/>
        <end position="146"/>
    </location>
</feature>
<evidence type="ECO:0000256" key="1">
    <source>
        <dbReference type="SAM" id="MobiDB-lite"/>
    </source>
</evidence>
<reference evidence="3" key="1">
    <citation type="submission" date="2022-11" db="UniProtKB">
        <authorList>
            <consortium name="WormBaseParasite"/>
        </authorList>
    </citation>
    <scope>IDENTIFICATION</scope>
</reference>